<keyword evidence="1" id="KW-0723">Serine/threonine-protein kinase</keyword>
<feature type="domain" description="Histidine kinase/HSP90-like ATPase" evidence="2">
    <location>
        <begin position="15"/>
        <end position="141"/>
    </location>
</feature>
<dbReference type="EMBL" id="CP003495">
    <property type="protein sequence ID" value="AFY30492.1"/>
    <property type="molecule type" value="Genomic_DNA"/>
</dbReference>
<evidence type="ECO:0000313" key="4">
    <source>
        <dbReference type="Proteomes" id="UP000010388"/>
    </source>
</evidence>
<dbReference type="InterPro" id="IPR036890">
    <property type="entry name" value="HATPase_C_sf"/>
</dbReference>
<dbReference type="SUPFAM" id="SSF55874">
    <property type="entry name" value="ATPase domain of HSP90 chaperone/DNA topoisomerase II/histidine kinase"/>
    <property type="match status" value="1"/>
</dbReference>
<dbReference type="AlphaFoldDB" id="K9PAV4"/>
<sequence>MAPPQPDAPTLSVQPSPQELRRCSEWLTEHCRNQAVPPGPTGKLDLCLNEVLANLIDHGGAAHFSCPVDLTLELADCGDRSLATLTIVDAGPAFDPLSVSRGPLPRTLAEAEPGGLGLLLVNRFMDERSYRRAGDRNVLKLGIYFSKDP</sequence>
<dbReference type="Proteomes" id="UP000010388">
    <property type="component" value="Chromosome"/>
</dbReference>
<proteinExistence type="predicted"/>
<evidence type="ECO:0000259" key="2">
    <source>
        <dbReference type="Pfam" id="PF13581"/>
    </source>
</evidence>
<evidence type="ECO:0000256" key="1">
    <source>
        <dbReference type="ARBA" id="ARBA00022527"/>
    </source>
</evidence>
<dbReference type="HOGENOM" id="CLU_090336_24_2_3"/>
<dbReference type="GO" id="GO:0004674">
    <property type="term" value="F:protein serine/threonine kinase activity"/>
    <property type="evidence" value="ECO:0007669"/>
    <property type="project" value="UniProtKB-KW"/>
</dbReference>
<dbReference type="InterPro" id="IPR050267">
    <property type="entry name" value="Anti-sigma-factor_SerPK"/>
</dbReference>
<keyword evidence="3" id="KW-0418">Kinase</keyword>
<gene>
    <name evidence="3" type="ordered locus">Cyagr_3432</name>
</gene>
<reference evidence="4" key="1">
    <citation type="journal article" date="2013" name="Proc. Natl. Acad. Sci. U.S.A.">
        <title>Improving the coverage of the cyanobacterial phylum using diversity-driven genome sequencing.</title>
        <authorList>
            <person name="Shih P.M."/>
            <person name="Wu D."/>
            <person name="Latifi A."/>
            <person name="Axen S.D."/>
            <person name="Fewer D.P."/>
            <person name="Talla E."/>
            <person name="Calteau A."/>
            <person name="Cai F."/>
            <person name="Tandeau de Marsac N."/>
            <person name="Rippka R."/>
            <person name="Herdman M."/>
            <person name="Sivonen K."/>
            <person name="Coursin T."/>
            <person name="Laurent T."/>
            <person name="Goodwin L."/>
            <person name="Nolan M."/>
            <person name="Davenport K.W."/>
            <person name="Han C.S."/>
            <person name="Rubin E.M."/>
            <person name="Eisen J.A."/>
            <person name="Woyke T."/>
            <person name="Gugger M."/>
            <person name="Kerfeld C.A."/>
        </authorList>
    </citation>
    <scope>NUCLEOTIDE SEQUENCE [LARGE SCALE GENOMIC DNA]</scope>
    <source>
        <strain evidence="4">ATCC 27147 / PCC 6307</strain>
    </source>
</reference>
<dbReference type="Gene3D" id="3.30.565.10">
    <property type="entry name" value="Histidine kinase-like ATPase, C-terminal domain"/>
    <property type="match status" value="1"/>
</dbReference>
<dbReference type="Pfam" id="PF13581">
    <property type="entry name" value="HATPase_c_2"/>
    <property type="match status" value="1"/>
</dbReference>
<dbReference type="STRING" id="292564.Cyagr_3432"/>
<evidence type="ECO:0000313" key="3">
    <source>
        <dbReference type="EMBL" id="AFY30492.1"/>
    </source>
</evidence>
<dbReference type="eggNOG" id="COG2172">
    <property type="taxonomic scope" value="Bacteria"/>
</dbReference>
<accession>K9PAV4</accession>
<dbReference type="RefSeq" id="WP_015110925.1">
    <property type="nucleotide sequence ID" value="NC_019675.1"/>
</dbReference>
<name>K9PAV4_CYAGP</name>
<protein>
    <submittedName>
        <fullName evidence="3">Anti-sigma regulatory factor (Ser/Thr protein kinase)</fullName>
    </submittedName>
</protein>
<keyword evidence="3" id="KW-0808">Transferase</keyword>
<dbReference type="InterPro" id="IPR003594">
    <property type="entry name" value="HATPase_dom"/>
</dbReference>
<organism evidence="3 4">
    <name type="scientific">Cyanobium gracile (strain ATCC 27147 / PCC 6307)</name>
    <dbReference type="NCBI Taxonomy" id="292564"/>
    <lineage>
        <taxon>Bacteria</taxon>
        <taxon>Bacillati</taxon>
        <taxon>Cyanobacteriota</taxon>
        <taxon>Cyanophyceae</taxon>
        <taxon>Synechococcales</taxon>
        <taxon>Prochlorococcaceae</taxon>
        <taxon>Cyanobium</taxon>
    </lineage>
</organism>
<dbReference type="CDD" id="cd16936">
    <property type="entry name" value="HATPase_RsbW-like"/>
    <property type="match status" value="1"/>
</dbReference>
<dbReference type="KEGG" id="cgc:Cyagr_3432"/>
<dbReference type="PANTHER" id="PTHR35526">
    <property type="entry name" value="ANTI-SIGMA-F FACTOR RSBW-RELATED"/>
    <property type="match status" value="1"/>
</dbReference>